<comment type="caution">
    <text evidence="8">The sequence shown here is derived from an EMBL/GenBank/DDBJ whole genome shotgun (WGS) entry which is preliminary data.</text>
</comment>
<dbReference type="InterPro" id="IPR030184">
    <property type="entry name" value="WAT1-related"/>
</dbReference>
<comment type="subcellular location">
    <subcellularLocation>
        <location evidence="1 6">Membrane</location>
        <topology evidence="1 6">Multi-pass membrane protein</topology>
    </subcellularLocation>
</comment>
<proteinExistence type="inferred from homology"/>
<feature type="transmembrane region" description="Helical" evidence="6">
    <location>
        <begin position="63"/>
        <end position="84"/>
    </location>
</feature>
<dbReference type="InterPro" id="IPR037185">
    <property type="entry name" value="EmrE-like"/>
</dbReference>
<keyword evidence="9" id="KW-1185">Reference proteome</keyword>
<dbReference type="SUPFAM" id="SSF103481">
    <property type="entry name" value="Multidrug resistance efflux transporter EmrE"/>
    <property type="match status" value="1"/>
</dbReference>
<keyword evidence="3 6" id="KW-0812">Transmembrane</keyword>
<accession>A0ABD0ZUH7</accession>
<dbReference type="InterPro" id="IPR000620">
    <property type="entry name" value="EamA_dom"/>
</dbReference>
<comment type="caution">
    <text evidence="6">Lacks conserved residue(s) required for the propagation of feature annotation.</text>
</comment>
<reference evidence="8 9" key="1">
    <citation type="submission" date="2024-04" db="EMBL/GenBank/DDBJ databases">
        <title>Genome assembly C_amara_ONT_v2.</title>
        <authorList>
            <person name="Yant L."/>
            <person name="Moore C."/>
            <person name="Slenker M."/>
        </authorList>
    </citation>
    <scope>NUCLEOTIDE SEQUENCE [LARGE SCALE GENOMIC DNA]</scope>
    <source>
        <tissue evidence="8">Leaf</tissue>
    </source>
</reference>
<gene>
    <name evidence="8" type="ORF">V5N11_026929</name>
</gene>
<feature type="transmembrane region" description="Helical" evidence="6">
    <location>
        <begin position="90"/>
        <end position="109"/>
    </location>
</feature>
<evidence type="ECO:0000313" key="8">
    <source>
        <dbReference type="EMBL" id="KAL1198262.1"/>
    </source>
</evidence>
<sequence length="138" mass="15148">MSETLPCHYTSTALMSVMGFFQSTLYALFGWDIRLWTAAYSGIMGTALVVTLTAICSRLKGPLFVAIFNPLVLVIVAVACVLFLDEKLYLGSVLGAILIVSGVYIVLWGKNKEMSGLVPSEELEIQIQIQEIARDYCC</sequence>
<evidence type="ECO:0000256" key="1">
    <source>
        <dbReference type="ARBA" id="ARBA00004141"/>
    </source>
</evidence>
<feature type="domain" description="EamA" evidence="7">
    <location>
        <begin position="11"/>
        <end position="107"/>
    </location>
</feature>
<evidence type="ECO:0000259" key="7">
    <source>
        <dbReference type="Pfam" id="PF00892"/>
    </source>
</evidence>
<keyword evidence="5 6" id="KW-0472">Membrane</keyword>
<dbReference type="PANTHER" id="PTHR31218">
    <property type="entry name" value="WAT1-RELATED PROTEIN"/>
    <property type="match status" value="1"/>
</dbReference>
<comment type="similarity">
    <text evidence="2 6">Belongs to the drug/metabolite transporter (DMT) superfamily. Plant drug/metabolite exporter (P-DME) (TC 2.A.7.4) family.</text>
</comment>
<protein>
    <recommendedName>
        <fullName evidence="6">WAT1-related protein</fullName>
    </recommendedName>
</protein>
<dbReference type="EMBL" id="JBANAX010000670">
    <property type="protein sequence ID" value="KAL1198262.1"/>
    <property type="molecule type" value="Genomic_DNA"/>
</dbReference>
<feature type="transmembrane region" description="Helical" evidence="6">
    <location>
        <begin position="35"/>
        <end position="56"/>
    </location>
</feature>
<evidence type="ECO:0000256" key="6">
    <source>
        <dbReference type="RuleBase" id="RU363077"/>
    </source>
</evidence>
<evidence type="ECO:0000313" key="9">
    <source>
        <dbReference type="Proteomes" id="UP001558713"/>
    </source>
</evidence>
<keyword evidence="4 6" id="KW-1133">Transmembrane helix</keyword>
<feature type="transmembrane region" description="Helical" evidence="6">
    <location>
        <begin position="12"/>
        <end position="29"/>
    </location>
</feature>
<dbReference type="Proteomes" id="UP001558713">
    <property type="component" value="Unassembled WGS sequence"/>
</dbReference>
<evidence type="ECO:0000256" key="3">
    <source>
        <dbReference type="ARBA" id="ARBA00022692"/>
    </source>
</evidence>
<name>A0ABD0ZUH7_CARAN</name>
<evidence type="ECO:0000256" key="2">
    <source>
        <dbReference type="ARBA" id="ARBA00007635"/>
    </source>
</evidence>
<dbReference type="GO" id="GO:0016020">
    <property type="term" value="C:membrane"/>
    <property type="evidence" value="ECO:0007669"/>
    <property type="project" value="UniProtKB-SubCell"/>
</dbReference>
<evidence type="ECO:0000256" key="5">
    <source>
        <dbReference type="ARBA" id="ARBA00023136"/>
    </source>
</evidence>
<dbReference type="AlphaFoldDB" id="A0ABD0ZUH7"/>
<dbReference type="Pfam" id="PF00892">
    <property type="entry name" value="EamA"/>
    <property type="match status" value="1"/>
</dbReference>
<organism evidence="8 9">
    <name type="scientific">Cardamine amara subsp. amara</name>
    <dbReference type="NCBI Taxonomy" id="228776"/>
    <lineage>
        <taxon>Eukaryota</taxon>
        <taxon>Viridiplantae</taxon>
        <taxon>Streptophyta</taxon>
        <taxon>Embryophyta</taxon>
        <taxon>Tracheophyta</taxon>
        <taxon>Spermatophyta</taxon>
        <taxon>Magnoliopsida</taxon>
        <taxon>eudicotyledons</taxon>
        <taxon>Gunneridae</taxon>
        <taxon>Pentapetalae</taxon>
        <taxon>rosids</taxon>
        <taxon>malvids</taxon>
        <taxon>Brassicales</taxon>
        <taxon>Brassicaceae</taxon>
        <taxon>Cardamineae</taxon>
        <taxon>Cardamine</taxon>
    </lineage>
</organism>
<evidence type="ECO:0000256" key="4">
    <source>
        <dbReference type="ARBA" id="ARBA00022989"/>
    </source>
</evidence>